<accession>A0ABD5PZC6</accession>
<keyword evidence="1" id="KW-0472">Membrane</keyword>
<feature type="transmembrane region" description="Helical" evidence="1">
    <location>
        <begin position="95"/>
        <end position="114"/>
    </location>
</feature>
<evidence type="ECO:0000256" key="1">
    <source>
        <dbReference type="SAM" id="Phobius"/>
    </source>
</evidence>
<evidence type="ECO:0008006" key="4">
    <source>
        <dbReference type="Google" id="ProtNLM"/>
    </source>
</evidence>
<gene>
    <name evidence="2" type="ORF">ACFO9K_06165</name>
</gene>
<feature type="transmembrane region" description="Helical" evidence="1">
    <location>
        <begin position="40"/>
        <end position="57"/>
    </location>
</feature>
<keyword evidence="1" id="KW-1133">Transmembrane helix</keyword>
<dbReference type="RefSeq" id="WP_254270422.1">
    <property type="nucleotide sequence ID" value="NZ_CP100401.1"/>
</dbReference>
<name>A0ABD5PZC6_9EURY</name>
<reference evidence="2 3" key="1">
    <citation type="journal article" date="2019" name="Int. J. Syst. Evol. Microbiol.">
        <title>The Global Catalogue of Microorganisms (GCM) 10K type strain sequencing project: providing services to taxonomists for standard genome sequencing and annotation.</title>
        <authorList>
            <consortium name="The Broad Institute Genomics Platform"/>
            <consortium name="The Broad Institute Genome Sequencing Center for Infectious Disease"/>
            <person name="Wu L."/>
            <person name="Ma J."/>
        </authorList>
    </citation>
    <scope>NUCLEOTIDE SEQUENCE [LARGE SCALE GENOMIC DNA]</scope>
    <source>
        <strain evidence="2 3">XZYJ18</strain>
    </source>
</reference>
<dbReference type="GeneID" id="73047101"/>
<keyword evidence="1" id="KW-0812">Transmembrane</keyword>
<proteinExistence type="predicted"/>
<evidence type="ECO:0000313" key="3">
    <source>
        <dbReference type="Proteomes" id="UP001595945"/>
    </source>
</evidence>
<protein>
    <recommendedName>
        <fullName evidence="4">SPW repeat-containing protein</fullName>
    </recommendedName>
</protein>
<keyword evidence="3" id="KW-1185">Reference proteome</keyword>
<comment type="caution">
    <text evidence="2">The sequence shown here is derived from an EMBL/GenBank/DDBJ whole genome shotgun (WGS) entry which is preliminary data.</text>
</comment>
<organism evidence="2 3">
    <name type="scientific">Halorussus aquaticus</name>
    <dbReference type="NCBI Taxonomy" id="2953748"/>
    <lineage>
        <taxon>Archaea</taxon>
        <taxon>Methanobacteriati</taxon>
        <taxon>Methanobacteriota</taxon>
        <taxon>Stenosarchaea group</taxon>
        <taxon>Halobacteria</taxon>
        <taxon>Halobacteriales</taxon>
        <taxon>Haladaptataceae</taxon>
        <taxon>Halorussus</taxon>
    </lineage>
</organism>
<sequence length="115" mass="11755">MAVALLFGAFWFGVGVLLWWWPAAIFVAFSNDDVTPGARGIAAVFVFIGALFFTFSSPRIGAGFAFPGTVLTVGLLQVARPVSLPGTHPEGPVTPRAGGVAVAVTGAVLAVLALV</sequence>
<dbReference type="EMBL" id="JBHSHT010000001">
    <property type="protein sequence ID" value="MFC4823841.1"/>
    <property type="molecule type" value="Genomic_DNA"/>
</dbReference>
<feature type="transmembrane region" description="Helical" evidence="1">
    <location>
        <begin position="64"/>
        <end position="83"/>
    </location>
</feature>
<dbReference type="Proteomes" id="UP001595945">
    <property type="component" value="Unassembled WGS sequence"/>
</dbReference>
<dbReference type="AlphaFoldDB" id="A0ABD5PZC6"/>
<evidence type="ECO:0000313" key="2">
    <source>
        <dbReference type="EMBL" id="MFC4823841.1"/>
    </source>
</evidence>